<dbReference type="Pfam" id="PF04266">
    <property type="entry name" value="ASCH"/>
    <property type="match status" value="1"/>
</dbReference>
<name>A0A4P5P956_9ENTE</name>
<accession>A0A4P5P956</accession>
<evidence type="ECO:0000313" key="3">
    <source>
        <dbReference type="Proteomes" id="UP000290567"/>
    </source>
</evidence>
<dbReference type="AlphaFoldDB" id="A0A4P5P956"/>
<evidence type="ECO:0000313" key="2">
    <source>
        <dbReference type="EMBL" id="GCF92488.1"/>
    </source>
</evidence>
<dbReference type="InterPro" id="IPR007374">
    <property type="entry name" value="ASCH_domain"/>
</dbReference>
<dbReference type="Proteomes" id="UP000290567">
    <property type="component" value="Unassembled WGS sequence"/>
</dbReference>
<gene>
    <name evidence="2" type="ORF">NRIC_03790</name>
</gene>
<dbReference type="EMBL" id="BJCC01000003">
    <property type="protein sequence ID" value="GCF92488.1"/>
    <property type="molecule type" value="Genomic_DNA"/>
</dbReference>
<organism evidence="2 3">
    <name type="scientific">Enterococcus florum</name>
    <dbReference type="NCBI Taxonomy" id="2480627"/>
    <lineage>
        <taxon>Bacteria</taxon>
        <taxon>Bacillati</taxon>
        <taxon>Bacillota</taxon>
        <taxon>Bacilli</taxon>
        <taxon>Lactobacillales</taxon>
        <taxon>Enterococcaceae</taxon>
        <taxon>Enterococcus</taxon>
    </lineage>
</organism>
<feature type="domain" description="ASCH" evidence="1">
    <location>
        <begin position="4"/>
        <end position="63"/>
    </location>
</feature>
<protein>
    <recommendedName>
        <fullName evidence="1">ASCH domain-containing protein</fullName>
    </recommendedName>
</protein>
<evidence type="ECO:0000259" key="1">
    <source>
        <dbReference type="Pfam" id="PF04266"/>
    </source>
</evidence>
<reference evidence="3" key="1">
    <citation type="submission" date="2019-02" db="EMBL/GenBank/DDBJ databases">
        <title>Draft genome sequence of Enterococcus sp. Gos25-1.</title>
        <authorList>
            <person name="Tanaka N."/>
            <person name="Shiwa Y."/>
            <person name="Fujita N."/>
        </authorList>
    </citation>
    <scope>NUCLEOTIDE SEQUENCE [LARGE SCALE GENOMIC DNA]</scope>
    <source>
        <strain evidence="3">Gos25-1</strain>
    </source>
</reference>
<dbReference type="RefSeq" id="WP_146620999.1">
    <property type="nucleotide sequence ID" value="NZ_BJCC01000003.1"/>
</dbReference>
<sequence length="128" mass="14994">MKALSLRPDYAWDVLTENKKFEYRTWNTKHRGDLLICSTARKLPGFISKHAIAVVNLTEVKQLGNGTFAWRLDNVRCIKPFYVKGQQGLFNVNDSYIEYPRENDVTMENGVEIISDDFWKHYYEAIID</sequence>
<proteinExistence type="predicted"/>
<dbReference type="OrthoDB" id="359066at2"/>
<dbReference type="Gene3D" id="2.30.130.30">
    <property type="entry name" value="Hypothetical protein"/>
    <property type="match status" value="1"/>
</dbReference>
<comment type="caution">
    <text evidence="2">The sequence shown here is derived from an EMBL/GenBank/DDBJ whole genome shotgun (WGS) entry which is preliminary data.</text>
</comment>
<dbReference type="InterPro" id="IPR015947">
    <property type="entry name" value="PUA-like_sf"/>
</dbReference>
<dbReference type="SUPFAM" id="SSF88697">
    <property type="entry name" value="PUA domain-like"/>
    <property type="match status" value="1"/>
</dbReference>
<keyword evidence="3" id="KW-1185">Reference proteome</keyword>